<organism evidence="1 2">
    <name type="scientific">Cinchona calisaya</name>
    <dbReference type="NCBI Taxonomy" id="153742"/>
    <lineage>
        <taxon>Eukaryota</taxon>
        <taxon>Viridiplantae</taxon>
        <taxon>Streptophyta</taxon>
        <taxon>Embryophyta</taxon>
        <taxon>Tracheophyta</taxon>
        <taxon>Spermatophyta</taxon>
        <taxon>Magnoliopsida</taxon>
        <taxon>eudicotyledons</taxon>
        <taxon>Gunneridae</taxon>
        <taxon>Pentapetalae</taxon>
        <taxon>asterids</taxon>
        <taxon>lamiids</taxon>
        <taxon>Gentianales</taxon>
        <taxon>Rubiaceae</taxon>
        <taxon>Cinchonoideae</taxon>
        <taxon>Cinchoneae</taxon>
        <taxon>Cinchona</taxon>
    </lineage>
</organism>
<comment type="caution">
    <text evidence="1">The sequence shown here is derived from an EMBL/GenBank/DDBJ whole genome shotgun (WGS) entry which is preliminary data.</text>
</comment>
<protein>
    <submittedName>
        <fullName evidence="1">Uncharacterized protein</fullName>
    </submittedName>
</protein>
<sequence>MSWKKMTDVKKRRGLGIIDIEFYNSAFLAKKIWRIMTHPNLLMSQILKAKYFRKVNILEANCSGQSSWFWKSLLSARDLVKHGLRMRVGDGRNLNIWNDKWVPRDQGGMVKTRRPENCELERVSDLVKERKWDVNFS</sequence>
<keyword evidence="2" id="KW-1185">Reference proteome</keyword>
<evidence type="ECO:0000313" key="1">
    <source>
        <dbReference type="EMBL" id="KAL3502492.1"/>
    </source>
</evidence>
<dbReference type="Proteomes" id="UP001630127">
    <property type="component" value="Unassembled WGS sequence"/>
</dbReference>
<accession>A0ABD2Y7T0</accession>
<dbReference type="EMBL" id="JBJUIK010000015">
    <property type="protein sequence ID" value="KAL3502492.1"/>
    <property type="molecule type" value="Genomic_DNA"/>
</dbReference>
<dbReference type="AlphaFoldDB" id="A0ABD2Y7T0"/>
<proteinExistence type="predicted"/>
<name>A0ABD2Y7T0_9GENT</name>
<reference evidence="1 2" key="1">
    <citation type="submission" date="2024-11" db="EMBL/GenBank/DDBJ databases">
        <title>A near-complete genome assembly of Cinchona calisaya.</title>
        <authorList>
            <person name="Lian D.C."/>
            <person name="Zhao X.W."/>
            <person name="Wei L."/>
        </authorList>
    </citation>
    <scope>NUCLEOTIDE SEQUENCE [LARGE SCALE GENOMIC DNA]</scope>
    <source>
        <tissue evidence="1">Nenye</tissue>
    </source>
</reference>
<evidence type="ECO:0000313" key="2">
    <source>
        <dbReference type="Proteomes" id="UP001630127"/>
    </source>
</evidence>
<gene>
    <name evidence="1" type="ORF">ACH5RR_036941</name>
</gene>